<dbReference type="EMBL" id="BPLR01021668">
    <property type="protein sequence ID" value="GIX92218.1"/>
    <property type="molecule type" value="Genomic_DNA"/>
</dbReference>
<comment type="caution">
    <text evidence="2">The sequence shown here is derived from an EMBL/GenBank/DDBJ whole genome shotgun (WGS) entry which is preliminary data.</text>
</comment>
<name>A0AAV4P5C6_CAEEX</name>
<dbReference type="Proteomes" id="UP001054945">
    <property type="component" value="Unassembled WGS sequence"/>
</dbReference>
<keyword evidence="3" id="KW-1185">Reference proteome</keyword>
<sequence length="196" mass="22393">MIFVSTLSWTVNMVYKANRLQANLLDRKYLWNTLKTLCSLSVTLDTVFFLNPWLILPLLISIPFILLEIFKSTSILHHPFFSIWNTFVVFYEFPLFNTVASFVVAVYCLSLIGRLFAIFHETVCTDKVYWQARDIDCTWCGGATVLRCVLFTVGTNIVVTLLTFLISQVNKLFVMKHSWNISADFAAALASIALLI</sequence>
<keyword evidence="1" id="KW-1133">Transmembrane helix</keyword>
<feature type="transmembrane region" description="Helical" evidence="1">
    <location>
        <begin position="139"/>
        <end position="166"/>
    </location>
</feature>
<reference evidence="2 3" key="1">
    <citation type="submission" date="2021-06" db="EMBL/GenBank/DDBJ databases">
        <title>Caerostris extrusa draft genome.</title>
        <authorList>
            <person name="Kono N."/>
            <person name="Arakawa K."/>
        </authorList>
    </citation>
    <scope>NUCLEOTIDE SEQUENCE [LARGE SCALE GENOMIC DNA]</scope>
</reference>
<protein>
    <submittedName>
        <fullName evidence="2">Uncharacterized protein</fullName>
    </submittedName>
</protein>
<gene>
    <name evidence="2" type="ORF">CEXT_19111</name>
</gene>
<evidence type="ECO:0000313" key="2">
    <source>
        <dbReference type="EMBL" id="GIX92218.1"/>
    </source>
</evidence>
<keyword evidence="1" id="KW-0812">Transmembrane</keyword>
<evidence type="ECO:0000256" key="1">
    <source>
        <dbReference type="SAM" id="Phobius"/>
    </source>
</evidence>
<feature type="transmembrane region" description="Helical" evidence="1">
    <location>
        <begin position="47"/>
        <end position="67"/>
    </location>
</feature>
<feature type="transmembrane region" description="Helical" evidence="1">
    <location>
        <begin position="99"/>
        <end position="119"/>
    </location>
</feature>
<proteinExistence type="predicted"/>
<keyword evidence="1" id="KW-0472">Membrane</keyword>
<evidence type="ECO:0000313" key="3">
    <source>
        <dbReference type="Proteomes" id="UP001054945"/>
    </source>
</evidence>
<organism evidence="2 3">
    <name type="scientific">Caerostris extrusa</name>
    <name type="common">Bark spider</name>
    <name type="synonym">Caerostris bankana</name>
    <dbReference type="NCBI Taxonomy" id="172846"/>
    <lineage>
        <taxon>Eukaryota</taxon>
        <taxon>Metazoa</taxon>
        <taxon>Ecdysozoa</taxon>
        <taxon>Arthropoda</taxon>
        <taxon>Chelicerata</taxon>
        <taxon>Arachnida</taxon>
        <taxon>Araneae</taxon>
        <taxon>Araneomorphae</taxon>
        <taxon>Entelegynae</taxon>
        <taxon>Araneoidea</taxon>
        <taxon>Araneidae</taxon>
        <taxon>Caerostris</taxon>
    </lineage>
</organism>
<dbReference type="AlphaFoldDB" id="A0AAV4P5C6"/>
<accession>A0AAV4P5C6</accession>